<accession>A0A9P4NEF4</accession>
<feature type="transmembrane region" description="Helical" evidence="7">
    <location>
        <begin position="42"/>
        <end position="65"/>
    </location>
</feature>
<feature type="compositionally biased region" description="Polar residues" evidence="6">
    <location>
        <begin position="295"/>
        <end position="308"/>
    </location>
</feature>
<dbReference type="EMBL" id="MU007141">
    <property type="protein sequence ID" value="KAF2417422.1"/>
    <property type="molecule type" value="Genomic_DNA"/>
</dbReference>
<dbReference type="InterPro" id="IPR049326">
    <property type="entry name" value="Rhodopsin_dom_fungi"/>
</dbReference>
<feature type="compositionally biased region" description="Basic residues" evidence="6">
    <location>
        <begin position="279"/>
        <end position="294"/>
    </location>
</feature>
<sequence length="407" mass="45327">MKEDRSQEVLAVGLSFAILTWLAVGIRIYVRAIMQRAFGLDDWLIVLTLIFFTSYVVCQVGGVMYGTGKHMSALDPWDAQTALQFWWYCELFYILATSMLKISVAVFLLRVATNRIHIWTIRYILLGTVGFGGAYFSLAIFQCKPISAWWKIPVDPSAGKCLGPTIVLATSFAASAINSLADWTFGILPFFIVKGLDMPRRQRRLVSAILAFAGLGCVATLIRLPFIMGLIRLDDFLYQSVDIAIWSTVEPAIGIIAACFITFRPLLRKMLSHPSWGSKSKHGGSHANRNKQGKNSKISQTAQSQSMPTLRPDFVGNYTEITSGHTHLNPKELGNSGASCTELLPEAYEGPGISKQVRVTFTETKEAEINIEKSISETWYELKGVNTGNSRPEARLYGHSQHHQHDR</sequence>
<name>A0A9P4NEF4_9PEZI</name>
<proteinExistence type="inferred from homology"/>
<comment type="caution">
    <text evidence="9">The sequence shown here is derived from an EMBL/GenBank/DDBJ whole genome shotgun (WGS) entry which is preliminary data.</text>
</comment>
<keyword evidence="4 7" id="KW-0472">Membrane</keyword>
<feature type="transmembrane region" description="Helical" evidence="7">
    <location>
        <begin position="166"/>
        <end position="193"/>
    </location>
</feature>
<feature type="domain" description="Rhodopsin" evidence="8">
    <location>
        <begin position="26"/>
        <end position="269"/>
    </location>
</feature>
<feature type="transmembrane region" description="Helical" evidence="7">
    <location>
        <begin position="85"/>
        <end position="109"/>
    </location>
</feature>
<dbReference type="PANTHER" id="PTHR33048">
    <property type="entry name" value="PTH11-LIKE INTEGRAL MEMBRANE PROTEIN (AFU_ORTHOLOGUE AFUA_5G11245)"/>
    <property type="match status" value="1"/>
</dbReference>
<evidence type="ECO:0000256" key="7">
    <source>
        <dbReference type="SAM" id="Phobius"/>
    </source>
</evidence>
<comment type="similarity">
    <text evidence="5">Belongs to the SAT4 family.</text>
</comment>
<reference evidence="9" key="1">
    <citation type="journal article" date="2020" name="Stud. Mycol.">
        <title>101 Dothideomycetes genomes: a test case for predicting lifestyles and emergence of pathogens.</title>
        <authorList>
            <person name="Haridas S."/>
            <person name="Albert R."/>
            <person name="Binder M."/>
            <person name="Bloem J."/>
            <person name="Labutti K."/>
            <person name="Salamov A."/>
            <person name="Andreopoulos B."/>
            <person name="Baker S."/>
            <person name="Barry K."/>
            <person name="Bills G."/>
            <person name="Bluhm B."/>
            <person name="Cannon C."/>
            <person name="Castanera R."/>
            <person name="Culley D."/>
            <person name="Daum C."/>
            <person name="Ezra D."/>
            <person name="Gonzalez J."/>
            <person name="Henrissat B."/>
            <person name="Kuo A."/>
            <person name="Liang C."/>
            <person name="Lipzen A."/>
            <person name="Lutzoni F."/>
            <person name="Magnuson J."/>
            <person name="Mondo S."/>
            <person name="Nolan M."/>
            <person name="Ohm R."/>
            <person name="Pangilinan J."/>
            <person name="Park H.-J."/>
            <person name="Ramirez L."/>
            <person name="Alfaro M."/>
            <person name="Sun H."/>
            <person name="Tritt A."/>
            <person name="Yoshinaga Y."/>
            <person name="Zwiers L.-H."/>
            <person name="Turgeon B."/>
            <person name="Goodwin S."/>
            <person name="Spatafora J."/>
            <person name="Crous P."/>
            <person name="Grigoriev I."/>
        </authorList>
    </citation>
    <scope>NUCLEOTIDE SEQUENCE</scope>
    <source>
        <strain evidence="9">CBS 130266</strain>
    </source>
</reference>
<feature type="region of interest" description="Disordered" evidence="6">
    <location>
        <begin position="276"/>
        <end position="311"/>
    </location>
</feature>
<evidence type="ECO:0000313" key="10">
    <source>
        <dbReference type="Proteomes" id="UP000800235"/>
    </source>
</evidence>
<keyword evidence="2 7" id="KW-0812">Transmembrane</keyword>
<dbReference type="GO" id="GO:0016020">
    <property type="term" value="C:membrane"/>
    <property type="evidence" value="ECO:0007669"/>
    <property type="project" value="UniProtKB-SubCell"/>
</dbReference>
<feature type="transmembrane region" description="Helical" evidence="7">
    <location>
        <begin position="121"/>
        <end position="141"/>
    </location>
</feature>
<evidence type="ECO:0000256" key="4">
    <source>
        <dbReference type="ARBA" id="ARBA00023136"/>
    </source>
</evidence>
<evidence type="ECO:0000256" key="2">
    <source>
        <dbReference type="ARBA" id="ARBA00022692"/>
    </source>
</evidence>
<feature type="transmembrane region" description="Helical" evidence="7">
    <location>
        <begin position="205"/>
        <end position="231"/>
    </location>
</feature>
<protein>
    <recommendedName>
        <fullName evidence="8">Rhodopsin domain-containing protein</fullName>
    </recommendedName>
</protein>
<dbReference type="InterPro" id="IPR052337">
    <property type="entry name" value="SAT4-like"/>
</dbReference>
<organism evidence="9 10">
    <name type="scientific">Tothia fuscella</name>
    <dbReference type="NCBI Taxonomy" id="1048955"/>
    <lineage>
        <taxon>Eukaryota</taxon>
        <taxon>Fungi</taxon>
        <taxon>Dikarya</taxon>
        <taxon>Ascomycota</taxon>
        <taxon>Pezizomycotina</taxon>
        <taxon>Dothideomycetes</taxon>
        <taxon>Pleosporomycetidae</taxon>
        <taxon>Venturiales</taxon>
        <taxon>Cylindrosympodiaceae</taxon>
        <taxon>Tothia</taxon>
    </lineage>
</organism>
<evidence type="ECO:0000256" key="3">
    <source>
        <dbReference type="ARBA" id="ARBA00022989"/>
    </source>
</evidence>
<dbReference type="OrthoDB" id="3923077at2759"/>
<dbReference type="PANTHER" id="PTHR33048:SF96">
    <property type="entry name" value="INTEGRAL MEMBRANE PROTEIN"/>
    <property type="match status" value="1"/>
</dbReference>
<dbReference type="AlphaFoldDB" id="A0A9P4NEF4"/>
<dbReference type="Proteomes" id="UP000800235">
    <property type="component" value="Unassembled WGS sequence"/>
</dbReference>
<gene>
    <name evidence="9" type="ORF">EJ08DRAFT_600076</name>
</gene>
<feature type="transmembrane region" description="Helical" evidence="7">
    <location>
        <begin position="243"/>
        <end position="263"/>
    </location>
</feature>
<evidence type="ECO:0000313" key="9">
    <source>
        <dbReference type="EMBL" id="KAF2417422.1"/>
    </source>
</evidence>
<evidence type="ECO:0000256" key="1">
    <source>
        <dbReference type="ARBA" id="ARBA00004141"/>
    </source>
</evidence>
<evidence type="ECO:0000256" key="5">
    <source>
        <dbReference type="ARBA" id="ARBA00038359"/>
    </source>
</evidence>
<dbReference type="Pfam" id="PF20684">
    <property type="entry name" value="Fung_rhodopsin"/>
    <property type="match status" value="1"/>
</dbReference>
<feature type="transmembrane region" description="Helical" evidence="7">
    <location>
        <begin position="12"/>
        <end position="30"/>
    </location>
</feature>
<keyword evidence="10" id="KW-1185">Reference proteome</keyword>
<keyword evidence="3 7" id="KW-1133">Transmembrane helix</keyword>
<comment type="subcellular location">
    <subcellularLocation>
        <location evidence="1">Membrane</location>
        <topology evidence="1">Multi-pass membrane protein</topology>
    </subcellularLocation>
</comment>
<evidence type="ECO:0000259" key="8">
    <source>
        <dbReference type="Pfam" id="PF20684"/>
    </source>
</evidence>
<evidence type="ECO:0000256" key="6">
    <source>
        <dbReference type="SAM" id="MobiDB-lite"/>
    </source>
</evidence>
<feature type="region of interest" description="Disordered" evidence="6">
    <location>
        <begin position="386"/>
        <end position="407"/>
    </location>
</feature>